<protein>
    <submittedName>
        <fullName evidence="3">Helix-turn-helix transcriptional regulator</fullName>
    </submittedName>
</protein>
<dbReference type="Gene3D" id="1.10.10.60">
    <property type="entry name" value="Homeodomain-like"/>
    <property type="match status" value="1"/>
</dbReference>
<dbReference type="Proteomes" id="UP000644010">
    <property type="component" value="Unassembled WGS sequence"/>
</dbReference>
<accession>A0ABR7DXP9</accession>
<evidence type="ECO:0000313" key="4">
    <source>
        <dbReference type="Proteomes" id="UP000644010"/>
    </source>
</evidence>
<name>A0ABR7DXP9_9BACT</name>
<evidence type="ECO:0000313" key="3">
    <source>
        <dbReference type="EMBL" id="MBC5642299.1"/>
    </source>
</evidence>
<dbReference type="PANTHER" id="PTHR47504:SF5">
    <property type="entry name" value="RIGHT ORIGIN-BINDING PROTEIN"/>
    <property type="match status" value="1"/>
</dbReference>
<dbReference type="InterPro" id="IPR018060">
    <property type="entry name" value="HTH_AraC"/>
</dbReference>
<evidence type="ECO:0000259" key="2">
    <source>
        <dbReference type="PROSITE" id="PS01124"/>
    </source>
</evidence>
<dbReference type="RefSeq" id="WP_186958570.1">
    <property type="nucleotide sequence ID" value="NZ_JACOOI010000004.1"/>
</dbReference>
<keyword evidence="1" id="KW-0238">DNA-binding</keyword>
<comment type="caution">
    <text evidence="3">The sequence shown here is derived from an EMBL/GenBank/DDBJ whole genome shotgun (WGS) entry which is preliminary data.</text>
</comment>
<reference evidence="3 4" key="1">
    <citation type="submission" date="2020-08" db="EMBL/GenBank/DDBJ databases">
        <title>Genome public.</title>
        <authorList>
            <person name="Liu C."/>
            <person name="Sun Q."/>
        </authorList>
    </citation>
    <scope>NUCLEOTIDE SEQUENCE [LARGE SCALE GENOMIC DNA]</scope>
    <source>
        <strain evidence="3 4">BX2</strain>
    </source>
</reference>
<gene>
    <name evidence="3" type="ORF">H8S77_05305</name>
</gene>
<organism evidence="3 4">
    <name type="scientific">Parabacteroides segnis</name>
    <dbReference type="NCBI Taxonomy" id="2763058"/>
    <lineage>
        <taxon>Bacteria</taxon>
        <taxon>Pseudomonadati</taxon>
        <taxon>Bacteroidota</taxon>
        <taxon>Bacteroidia</taxon>
        <taxon>Bacteroidales</taxon>
        <taxon>Tannerellaceae</taxon>
        <taxon>Parabacteroides</taxon>
    </lineage>
</organism>
<dbReference type="InterPro" id="IPR050959">
    <property type="entry name" value="MarA-like"/>
</dbReference>
<proteinExistence type="predicted"/>
<dbReference type="PANTHER" id="PTHR47504">
    <property type="entry name" value="RIGHT ORIGIN-BINDING PROTEIN"/>
    <property type="match status" value="1"/>
</dbReference>
<dbReference type="PROSITE" id="PS01124">
    <property type="entry name" value="HTH_ARAC_FAMILY_2"/>
    <property type="match status" value="1"/>
</dbReference>
<dbReference type="Pfam" id="PF12833">
    <property type="entry name" value="HTH_18"/>
    <property type="match status" value="1"/>
</dbReference>
<dbReference type="SMART" id="SM00342">
    <property type="entry name" value="HTH_ARAC"/>
    <property type="match status" value="1"/>
</dbReference>
<dbReference type="EMBL" id="JACOOI010000004">
    <property type="protein sequence ID" value="MBC5642299.1"/>
    <property type="molecule type" value="Genomic_DNA"/>
</dbReference>
<evidence type="ECO:0000256" key="1">
    <source>
        <dbReference type="ARBA" id="ARBA00023125"/>
    </source>
</evidence>
<keyword evidence="4" id="KW-1185">Reference proteome</keyword>
<sequence>MQKPNNNQQACPYYSPEYKVMPQYIEMEAGENIELNSKTSNHLIFVLTGGILIDFNQYVNRPISENEMFFLYKNSHFKWKAVSKTTLILSGYNTVTFPCTSAKSRVLYEIKATTKFQCRGIPMNEEIKTIVCQMKKYIDLGISCHHMYLLKQKEMYLVFKHFYTHEEVTQLFYTSLGSDPLFAEQVLENYLKVKTSKELACLMGYSIRTFEKLFRENFDETPYKWMQNRKAKQIQQKLMNPNIPLKQIMNEFKFATSSHFNFYCRQHLGGTPMQIRNSNKDDLY</sequence>
<feature type="domain" description="HTH araC/xylS-type" evidence="2">
    <location>
        <begin position="180"/>
        <end position="278"/>
    </location>
</feature>